<evidence type="ECO:0000256" key="3">
    <source>
        <dbReference type="ARBA" id="ARBA00022598"/>
    </source>
</evidence>
<dbReference type="STRING" id="1276257.SSABA_v1c01910"/>
<keyword evidence="7" id="KW-0648">Protein biosynthesis</keyword>
<dbReference type="InterPro" id="IPR018165">
    <property type="entry name" value="Ala-tRNA-synth_IIc_core"/>
</dbReference>
<keyword evidence="8 10" id="KW-0030">Aminoacyl-tRNA synthetase</keyword>
<dbReference type="InterPro" id="IPR050058">
    <property type="entry name" value="Ala-tRNA_ligase"/>
</dbReference>
<keyword evidence="6" id="KW-0694">RNA-binding</keyword>
<evidence type="ECO:0000256" key="4">
    <source>
        <dbReference type="ARBA" id="ARBA00022741"/>
    </source>
</evidence>
<keyword evidence="2" id="KW-0820">tRNA-binding</keyword>
<dbReference type="SUPFAM" id="SSF55186">
    <property type="entry name" value="ThrRS/AlaRS common domain"/>
    <property type="match status" value="1"/>
</dbReference>
<evidence type="ECO:0000256" key="2">
    <source>
        <dbReference type="ARBA" id="ARBA00022555"/>
    </source>
</evidence>
<dbReference type="eggNOG" id="COG0013">
    <property type="taxonomic scope" value="Bacteria"/>
</dbReference>
<evidence type="ECO:0000313" key="11">
    <source>
        <dbReference type="Proteomes" id="UP000019265"/>
    </source>
</evidence>
<dbReference type="GO" id="GO:0002161">
    <property type="term" value="F:aminoacyl-tRNA deacylase activity"/>
    <property type="evidence" value="ECO:0007669"/>
    <property type="project" value="TreeGrafter"/>
</dbReference>
<evidence type="ECO:0000313" key="10">
    <source>
        <dbReference type="EMBL" id="AHI53603.1"/>
    </source>
</evidence>
<keyword evidence="11" id="KW-1185">Reference proteome</keyword>
<dbReference type="KEGG" id="ssab:SSABA_v1c01910"/>
<dbReference type="Gene3D" id="2.40.30.130">
    <property type="match status" value="1"/>
</dbReference>
<evidence type="ECO:0000256" key="8">
    <source>
        <dbReference type="ARBA" id="ARBA00023146"/>
    </source>
</evidence>
<reference evidence="10 11" key="1">
    <citation type="journal article" date="2014" name="Genome Biol. Evol.">
        <title>Molecular evolution of the substrate utilization strategies and putative virulence factors in mosquito-associated Spiroplasma species.</title>
        <authorList>
            <person name="Chang T.H."/>
            <person name="Lo W.S."/>
            <person name="Ku C."/>
            <person name="Chen L.L."/>
            <person name="Kuo C.H."/>
        </authorList>
    </citation>
    <scope>NUCLEOTIDE SEQUENCE [LARGE SCALE GENOMIC DNA]</scope>
    <source>
        <strain evidence="10">Ar-1343</strain>
    </source>
</reference>
<keyword evidence="3" id="KW-0436">Ligase</keyword>
<evidence type="ECO:0000256" key="1">
    <source>
        <dbReference type="ARBA" id="ARBA00008226"/>
    </source>
</evidence>
<feature type="domain" description="Alanyl-transfer RNA synthetases family profile" evidence="9">
    <location>
        <begin position="13"/>
        <end position="240"/>
    </location>
</feature>
<organism evidence="10 11">
    <name type="scientific">Spiroplasma sabaudiense Ar-1343</name>
    <dbReference type="NCBI Taxonomy" id="1276257"/>
    <lineage>
        <taxon>Bacteria</taxon>
        <taxon>Bacillati</taxon>
        <taxon>Mycoplasmatota</taxon>
        <taxon>Mollicutes</taxon>
        <taxon>Entomoplasmatales</taxon>
        <taxon>Spiroplasmataceae</taxon>
        <taxon>Spiroplasma</taxon>
    </lineage>
</organism>
<dbReference type="SUPFAM" id="SSF50447">
    <property type="entry name" value="Translation proteins"/>
    <property type="match status" value="1"/>
</dbReference>
<accession>W6A8X6</accession>
<dbReference type="OrthoDB" id="9803884at2"/>
<gene>
    <name evidence="10" type="primary">alaS1</name>
    <name evidence="10" type="ORF">SSABA_v1c01910</name>
</gene>
<evidence type="ECO:0000256" key="5">
    <source>
        <dbReference type="ARBA" id="ARBA00022840"/>
    </source>
</evidence>
<dbReference type="PROSITE" id="PS50860">
    <property type="entry name" value="AA_TRNA_LIGASE_II_ALA"/>
    <property type="match status" value="1"/>
</dbReference>
<sequence>MIELLKKLEPLNLEKTKFIGYENLDASAKVLGLYNKEGIGVQHLTGTGFVIFDQTPFYAISGGQDSDKGHLIFNQVEIEIIDVRKDVIPGYFIHEVNLSEQELRIGDLVDLRVCADFRYNSSLNHSALHITWQTILNNVGHYVEELGSKLNDERYQLQFCNDEMITPQLVLKAVEQINSKTIPEKIKSKIFFVTQEEAEAKNYLFEFTKIAPGEMVRMVEFPGIVIEPCSGTHIDSTEELKKIWFMNFTKTNKAVIIDMTTNPAVAKNYFKTKLEDRLKEIESQISKALEAGMRDSFDEQLKVARNLVEANNYIAIKELNEIGLNITALINKFLKNLEQENIKQFLSQDFQPKIIKDKFYYIETSNENYTNKLLISKASLLANENPEKVIILANQGQTNSNAVLVCNQKANFNVKLWFDEKLADKTGFKGGGGPLIIQIFSPAKEDFKTIKSALEE</sequence>
<keyword evidence="4" id="KW-0547">Nucleotide-binding</keyword>
<proteinExistence type="inferred from homology"/>
<evidence type="ECO:0000256" key="7">
    <source>
        <dbReference type="ARBA" id="ARBA00022917"/>
    </source>
</evidence>
<dbReference type="Gene3D" id="3.30.980.10">
    <property type="entry name" value="Threonyl-trna Synthetase, Chain A, domain 2"/>
    <property type="match status" value="1"/>
</dbReference>
<dbReference type="PATRIC" id="fig|1276257.3.peg.196"/>
<dbReference type="PANTHER" id="PTHR11777:SF9">
    <property type="entry name" value="ALANINE--TRNA LIGASE, CYTOPLASMIC"/>
    <property type="match status" value="1"/>
</dbReference>
<dbReference type="PANTHER" id="PTHR11777">
    <property type="entry name" value="ALANYL-TRNA SYNTHETASE"/>
    <property type="match status" value="1"/>
</dbReference>
<dbReference type="InterPro" id="IPR009000">
    <property type="entry name" value="Transl_B-barrel_sf"/>
</dbReference>
<dbReference type="InterPro" id="IPR018163">
    <property type="entry name" value="Thr/Ala-tRNA-synth_IIc_edit"/>
</dbReference>
<evidence type="ECO:0000256" key="6">
    <source>
        <dbReference type="ARBA" id="ARBA00022884"/>
    </source>
</evidence>
<comment type="similarity">
    <text evidence="1">Belongs to the class-II aminoacyl-tRNA synthetase family.</text>
</comment>
<protein>
    <submittedName>
        <fullName evidence="10">Alanyl-tRNA synthetase</fullName>
    </submittedName>
</protein>
<dbReference type="InterPro" id="IPR018164">
    <property type="entry name" value="Ala-tRNA-synth_IIc_N"/>
</dbReference>
<dbReference type="GO" id="GO:0006419">
    <property type="term" value="P:alanyl-tRNA aminoacylation"/>
    <property type="evidence" value="ECO:0007669"/>
    <property type="project" value="InterPro"/>
</dbReference>
<dbReference type="Pfam" id="PF01411">
    <property type="entry name" value="tRNA-synt_2c"/>
    <property type="match status" value="1"/>
</dbReference>
<evidence type="ECO:0000259" key="9">
    <source>
        <dbReference type="PROSITE" id="PS50860"/>
    </source>
</evidence>
<dbReference type="HOGENOM" id="CLU_590387_0_0_14"/>
<dbReference type="EMBL" id="CP006934">
    <property type="protein sequence ID" value="AHI53603.1"/>
    <property type="molecule type" value="Genomic_DNA"/>
</dbReference>
<dbReference type="RefSeq" id="WP_025250739.1">
    <property type="nucleotide sequence ID" value="NZ_CP006934.1"/>
</dbReference>
<dbReference type="AlphaFoldDB" id="W6A8X6"/>
<dbReference type="Proteomes" id="UP000019265">
    <property type="component" value="Chromosome"/>
</dbReference>
<dbReference type="GO" id="GO:0005524">
    <property type="term" value="F:ATP binding"/>
    <property type="evidence" value="ECO:0007669"/>
    <property type="project" value="UniProtKB-KW"/>
</dbReference>
<name>W6A8X6_9MOLU</name>
<dbReference type="GO" id="GO:0000049">
    <property type="term" value="F:tRNA binding"/>
    <property type="evidence" value="ECO:0007669"/>
    <property type="project" value="UniProtKB-KW"/>
</dbReference>
<keyword evidence="5" id="KW-0067">ATP-binding</keyword>
<dbReference type="GO" id="GO:0004813">
    <property type="term" value="F:alanine-tRNA ligase activity"/>
    <property type="evidence" value="ECO:0007669"/>
    <property type="project" value="InterPro"/>
</dbReference>